<dbReference type="Proteomes" id="UP000076744">
    <property type="component" value="Unassembled WGS sequence"/>
</dbReference>
<dbReference type="CDD" id="cd02440">
    <property type="entry name" value="AdoMet_MTases"/>
    <property type="match status" value="1"/>
</dbReference>
<dbReference type="PANTHER" id="PTHR45277:SF1">
    <property type="entry name" value="EXPRESSED PROTEIN"/>
    <property type="match status" value="1"/>
</dbReference>
<evidence type="ECO:0000259" key="1">
    <source>
        <dbReference type="Pfam" id="PF08241"/>
    </source>
</evidence>
<dbReference type="InterPro" id="IPR013216">
    <property type="entry name" value="Methyltransf_11"/>
</dbReference>
<dbReference type="GO" id="GO:0032259">
    <property type="term" value="P:methylation"/>
    <property type="evidence" value="ECO:0007669"/>
    <property type="project" value="UniProtKB-KW"/>
</dbReference>
<proteinExistence type="predicted"/>
<keyword evidence="2" id="KW-0489">Methyltransferase</keyword>
<dbReference type="GO" id="GO:0008757">
    <property type="term" value="F:S-adenosylmethionine-dependent methyltransferase activity"/>
    <property type="evidence" value="ECO:0007669"/>
    <property type="project" value="InterPro"/>
</dbReference>
<organism evidence="2 3">
    <name type="scientific">Cordyceps fumosorosea (strain ARSEF 2679)</name>
    <name type="common">Isaria fumosorosea</name>
    <dbReference type="NCBI Taxonomy" id="1081104"/>
    <lineage>
        <taxon>Eukaryota</taxon>
        <taxon>Fungi</taxon>
        <taxon>Dikarya</taxon>
        <taxon>Ascomycota</taxon>
        <taxon>Pezizomycotina</taxon>
        <taxon>Sordariomycetes</taxon>
        <taxon>Hypocreomycetidae</taxon>
        <taxon>Hypocreales</taxon>
        <taxon>Cordycipitaceae</taxon>
        <taxon>Cordyceps</taxon>
    </lineage>
</organism>
<feature type="domain" description="Methyltransferase type 11" evidence="1">
    <location>
        <begin position="83"/>
        <end position="190"/>
    </location>
</feature>
<dbReference type="RefSeq" id="XP_018705670.1">
    <property type="nucleotide sequence ID" value="XM_018847463.1"/>
</dbReference>
<keyword evidence="3" id="KW-1185">Reference proteome</keyword>
<name>A0A167ZM51_CORFA</name>
<gene>
    <name evidence="2" type="ORF">ISF_03857</name>
</gene>
<comment type="caution">
    <text evidence="2">The sequence shown here is derived from an EMBL/GenBank/DDBJ whole genome shotgun (WGS) entry which is preliminary data.</text>
</comment>
<dbReference type="Pfam" id="PF08241">
    <property type="entry name" value="Methyltransf_11"/>
    <property type="match status" value="1"/>
</dbReference>
<evidence type="ECO:0000313" key="2">
    <source>
        <dbReference type="EMBL" id="OAA67681.1"/>
    </source>
</evidence>
<dbReference type="PANTHER" id="PTHR45277">
    <property type="entry name" value="EXPRESSED PROTEIN"/>
    <property type="match status" value="1"/>
</dbReference>
<dbReference type="GeneID" id="30020149"/>
<keyword evidence="2" id="KW-0808">Transferase</keyword>
<accession>A0A167ZM51</accession>
<sequence>MSTTPPRTIYNVDPPPVDLIRSIVTSPSPPPTPAKPSYGIDSPLGLLLSCFAAPLYLYATLRGKSLAWDAIYASLPPSSSPALDVGCGRGLVLFKLAAARGTRAYGIDLFRTGDQTGNGPAATYRNAAALGLLDRVVLHEASFTESFPFADGAFGVVASSLALHNADRAGRRTAVAEMARVCGPGGRIVLVDLCGYFGDHRAVLEGLGWTDVVVSFVGWRMVFGIWPCQLLVATKPQRAESQEAA</sequence>
<reference evidence="2 3" key="1">
    <citation type="journal article" date="2016" name="Genome Biol. Evol.">
        <title>Divergent and convergent evolution of fungal pathogenicity.</title>
        <authorList>
            <person name="Shang Y."/>
            <person name="Xiao G."/>
            <person name="Zheng P."/>
            <person name="Cen K."/>
            <person name="Zhan S."/>
            <person name="Wang C."/>
        </authorList>
    </citation>
    <scope>NUCLEOTIDE SEQUENCE [LARGE SCALE GENOMIC DNA]</scope>
    <source>
        <strain evidence="2 3">ARSEF 2679</strain>
    </source>
</reference>
<dbReference type="Gene3D" id="3.40.50.150">
    <property type="entry name" value="Vaccinia Virus protein VP39"/>
    <property type="match status" value="1"/>
</dbReference>
<dbReference type="STRING" id="1081104.A0A167ZM51"/>
<dbReference type="OrthoDB" id="10017101at2759"/>
<dbReference type="AlphaFoldDB" id="A0A167ZM51"/>
<dbReference type="InterPro" id="IPR029063">
    <property type="entry name" value="SAM-dependent_MTases_sf"/>
</dbReference>
<evidence type="ECO:0000313" key="3">
    <source>
        <dbReference type="Proteomes" id="UP000076744"/>
    </source>
</evidence>
<protein>
    <submittedName>
        <fullName evidence="2">Methyltransferase</fullName>
    </submittedName>
</protein>
<dbReference type="SUPFAM" id="SSF53335">
    <property type="entry name" value="S-adenosyl-L-methionine-dependent methyltransferases"/>
    <property type="match status" value="1"/>
</dbReference>
<dbReference type="EMBL" id="AZHB01000007">
    <property type="protein sequence ID" value="OAA67681.1"/>
    <property type="molecule type" value="Genomic_DNA"/>
</dbReference>